<dbReference type="CDD" id="cd03233">
    <property type="entry name" value="ABCG_PDR_domain1"/>
    <property type="match status" value="1"/>
</dbReference>
<keyword evidence="4 10" id="KW-0812">Transmembrane</keyword>
<dbReference type="OrthoDB" id="245989at2759"/>
<feature type="transmembrane region" description="Helical" evidence="10">
    <location>
        <begin position="1176"/>
        <end position="1193"/>
    </location>
</feature>
<dbReference type="FunFam" id="3.40.50.300:FF:000054">
    <property type="entry name" value="ABC multidrug transporter atrF"/>
    <property type="match status" value="1"/>
</dbReference>
<dbReference type="InterPro" id="IPR034003">
    <property type="entry name" value="ABCG_PDR_2"/>
</dbReference>
<keyword evidence="13" id="KW-1185">Reference proteome</keyword>
<dbReference type="InterPro" id="IPR003593">
    <property type="entry name" value="AAA+_ATPase"/>
</dbReference>
<feature type="transmembrane region" description="Helical" evidence="10">
    <location>
        <begin position="767"/>
        <end position="791"/>
    </location>
</feature>
<evidence type="ECO:0000256" key="10">
    <source>
        <dbReference type="SAM" id="Phobius"/>
    </source>
</evidence>
<protein>
    <recommendedName>
        <fullName evidence="11">ABC transporter domain-containing protein</fullName>
    </recommendedName>
</protein>
<evidence type="ECO:0000256" key="7">
    <source>
        <dbReference type="ARBA" id="ARBA00022989"/>
    </source>
</evidence>
<dbReference type="SUPFAM" id="SSF52540">
    <property type="entry name" value="P-loop containing nucleoside triphosphate hydrolases"/>
    <property type="match status" value="2"/>
</dbReference>
<evidence type="ECO:0000256" key="6">
    <source>
        <dbReference type="ARBA" id="ARBA00022840"/>
    </source>
</evidence>
<dbReference type="CDD" id="cd03232">
    <property type="entry name" value="ABCG_PDR_domain2"/>
    <property type="match status" value="1"/>
</dbReference>
<sequence length="1464" mass="165413">MDMQALPNSQQNRLNRDEEYQAKHQHYSDESTIEGVHEKEEIRDSDEYPNQISNGGAFGETEGNAVNIEEAMSNYEEIRRELTQQSRVSRRKSLSPGEAEKGDVKDFDLTDFLTDQNDQGQAAGFHPKHMGVVWKDLVVQGLGADAKTIDTNWTWIRDTIKFWKWGKHEGTDFTILKGNDGFCKDGEMLLVLGRPGAGCTTLLRVIANMRSSYTNIGGSVHYGGIEAQEFSKFFRGEVCYNEEEDLHYPTLTTKQTLSFALKNKTPGKRLDNETKGDFINKILFMLGNMLGLTKQMNTMVGNAFVRGLSGGERKRLSIAEQMTTRSSINCWDCATRGLDASSALDYVRSLRIMTDILHKTTISTLYQASDSIFNLFDKVMVLDEGRCIYFGPTATAKPYFEDMGFYCPDRKSIPDFLTGLCNMNEREFRDGYKNKVPVNAVQFEKVYKESHVYNAMMKERDEYEAKINQDRPDEKFRQAFLDAHQKNAPKRSPFVASYYQQVKSLTVRQFQLIFGDTGALISRYGGVVVKGLIMASVFYMMPQDASGAFSRGGAVLFSLLFNALIAQAELSAFMQGRRVLEKHKHFALYRPSAFYIATVIADIPLALIQVIVFELCVYFMMGFVLEAGKFFTFFIILVATNLCMNGFFRFWGAVSPNFFTASQLSSVLLIACLVYCGYQIPYTQMHPWLMWIYWINPLAYGYKALISNELNGMDFSCAGANSVPFGPSYTDDAYTTCSLAGAVPGANTVSGDAFLHTAYGYEIWQRWINFVAVILFFIFFTAITALGMEFVDLQKEGSVTKVYKAGKAPKPIDESLALQQTVNEADEKMEAVSEGTTFSWHHMDYTVPIKGGKLKLLNDIGGIVRPGHLTALMGSSGAGKTTLLDVLAKRKTIGKIEGRIYMNGEPIGPDFERSTGYCEQMDVHNPNATVREALKFSAYLRQPPTVPKEEKDDYVEQIIRLMEMERIADALVGDLEAGVGISVEERKRLTIATELVGKPKLLFLDEPTSGLDAQSSYNIVRFIRKLADAGWPVLCTIHQPSATLFEHFDHLVLLVRGGRTAYCGEIGPNATTMVNYFETNGGPKCSPSANPAEYILECVGAGTSGKVTQDWADVWTGSVQAKALDAELEEIHAGITTGHKNHASPYSLPFWQQFWLVYKRMNVSWWRCPTYNMGRLFNVCFIGLLSGFSFWKLGNSPADMQNRMFSVFTTLLMSNALIILAQPRFMQERSWFRREYASKYYGWAPFALSCILVEIPYLIFFSAIFLFCFYWTAGLENTSERVGFFYIHFTVFLLYSVSLGFMIAAFSATPPMAAVINPFFTSILILFAGIMQPPASMPYFWSAWMYWLDPYHYVIEGLVVIVMDSVKVTCNEWDFTKIPAPPGVNCGDYMADFFAADGPGYIEDNSAMDMCNYCPYKVGNEFYERRIGWSYDNRWRDFGILCAYYVFNVFAFMVFVFLFRKAKR</sequence>
<feature type="compositionally biased region" description="Polar residues" evidence="9">
    <location>
        <begin position="1"/>
        <end position="13"/>
    </location>
</feature>
<dbReference type="InterPro" id="IPR043926">
    <property type="entry name" value="ABCG_dom"/>
</dbReference>
<feature type="transmembrane region" description="Helical" evidence="10">
    <location>
        <begin position="1438"/>
        <end position="1459"/>
    </location>
</feature>
<evidence type="ECO:0000313" key="13">
    <source>
        <dbReference type="Proteomes" id="UP000603453"/>
    </source>
</evidence>
<dbReference type="PROSITE" id="PS00211">
    <property type="entry name" value="ABC_TRANSPORTER_1"/>
    <property type="match status" value="1"/>
</dbReference>
<feature type="transmembrane region" description="Helical" evidence="10">
    <location>
        <begin position="1246"/>
        <end position="1273"/>
    </location>
</feature>
<dbReference type="GO" id="GO:0005524">
    <property type="term" value="F:ATP binding"/>
    <property type="evidence" value="ECO:0007669"/>
    <property type="project" value="UniProtKB-KW"/>
</dbReference>
<keyword evidence="6" id="KW-0067">ATP-binding</keyword>
<feature type="compositionally biased region" description="Basic and acidic residues" evidence="9">
    <location>
        <begin position="14"/>
        <end position="46"/>
    </location>
</feature>
<feature type="transmembrane region" description="Helical" evidence="10">
    <location>
        <begin position="1205"/>
        <end position="1225"/>
    </location>
</feature>
<keyword evidence="8 10" id="KW-0472">Membrane</keyword>
<feature type="domain" description="ABC transporter" evidence="11">
    <location>
        <begin position="840"/>
        <end position="1081"/>
    </location>
</feature>
<keyword evidence="3" id="KW-0813">Transport</keyword>
<feature type="transmembrane region" description="Helical" evidence="10">
    <location>
        <begin position="553"/>
        <end position="574"/>
    </location>
</feature>
<name>A0A8H7QS47_9FUNG</name>
<evidence type="ECO:0000259" key="11">
    <source>
        <dbReference type="PROSITE" id="PS50893"/>
    </source>
</evidence>
<comment type="subcellular location">
    <subcellularLocation>
        <location evidence="1">Membrane</location>
        <topology evidence="1">Multi-pass membrane protein</topology>
    </subcellularLocation>
</comment>
<evidence type="ECO:0000256" key="4">
    <source>
        <dbReference type="ARBA" id="ARBA00022692"/>
    </source>
</evidence>
<dbReference type="Pfam" id="PF14510">
    <property type="entry name" value="ABC_trans_N"/>
    <property type="match status" value="1"/>
</dbReference>
<dbReference type="GO" id="GO:0016887">
    <property type="term" value="F:ATP hydrolysis activity"/>
    <property type="evidence" value="ECO:0007669"/>
    <property type="project" value="InterPro"/>
</dbReference>
<evidence type="ECO:0000256" key="5">
    <source>
        <dbReference type="ARBA" id="ARBA00022741"/>
    </source>
</evidence>
<dbReference type="InterPro" id="IPR029481">
    <property type="entry name" value="ABC_trans_N"/>
</dbReference>
<feature type="domain" description="ABC transporter" evidence="11">
    <location>
        <begin position="160"/>
        <end position="409"/>
    </location>
</feature>
<dbReference type="PROSITE" id="PS50893">
    <property type="entry name" value="ABC_TRANSPORTER_2"/>
    <property type="match status" value="2"/>
</dbReference>
<dbReference type="SMART" id="SM00382">
    <property type="entry name" value="AAA"/>
    <property type="match status" value="2"/>
</dbReference>
<feature type="transmembrane region" description="Helical" evidence="10">
    <location>
        <begin position="630"/>
        <end position="652"/>
    </location>
</feature>
<keyword evidence="7 10" id="KW-1133">Transmembrane helix</keyword>
<dbReference type="Gene3D" id="3.40.50.300">
    <property type="entry name" value="P-loop containing nucleotide triphosphate hydrolases"/>
    <property type="match status" value="2"/>
</dbReference>
<comment type="caution">
    <text evidence="12">The sequence shown here is derived from an EMBL/GenBank/DDBJ whole genome shotgun (WGS) entry which is preliminary data.</text>
</comment>
<evidence type="ECO:0000256" key="3">
    <source>
        <dbReference type="ARBA" id="ARBA00022448"/>
    </source>
</evidence>
<dbReference type="InterPro" id="IPR027417">
    <property type="entry name" value="P-loop_NTPase"/>
</dbReference>
<comment type="similarity">
    <text evidence="2">Belongs to the ABC transporter superfamily. ABCG family. PDR (TC 3.A.1.205) subfamily.</text>
</comment>
<dbReference type="Proteomes" id="UP000603453">
    <property type="component" value="Unassembled WGS sequence"/>
</dbReference>
<accession>A0A8H7QS47</accession>
<feature type="transmembrane region" description="Helical" evidence="10">
    <location>
        <begin position="594"/>
        <end position="618"/>
    </location>
</feature>
<dbReference type="Pfam" id="PF00005">
    <property type="entry name" value="ABC_tran"/>
    <property type="match status" value="2"/>
</dbReference>
<dbReference type="Pfam" id="PF01061">
    <property type="entry name" value="ABC2_membrane"/>
    <property type="match status" value="2"/>
</dbReference>
<feature type="transmembrane region" description="Helical" evidence="10">
    <location>
        <begin position="658"/>
        <end position="676"/>
    </location>
</feature>
<feature type="transmembrane region" description="Helical" evidence="10">
    <location>
        <begin position="1285"/>
        <end position="1307"/>
    </location>
</feature>
<dbReference type="EMBL" id="JAEPRD010000124">
    <property type="protein sequence ID" value="KAG2197666.1"/>
    <property type="molecule type" value="Genomic_DNA"/>
</dbReference>
<evidence type="ECO:0000256" key="8">
    <source>
        <dbReference type="ARBA" id="ARBA00023136"/>
    </source>
</evidence>
<reference evidence="12" key="1">
    <citation type="submission" date="2020-12" db="EMBL/GenBank/DDBJ databases">
        <title>Metabolic potential, ecology and presence of endohyphal bacteria is reflected in genomic diversity of Mucoromycotina.</title>
        <authorList>
            <person name="Muszewska A."/>
            <person name="Okrasinska A."/>
            <person name="Steczkiewicz K."/>
            <person name="Drgas O."/>
            <person name="Orlowska M."/>
            <person name="Perlinska-Lenart U."/>
            <person name="Aleksandrzak-Piekarczyk T."/>
            <person name="Szatraj K."/>
            <person name="Zielenkiewicz U."/>
            <person name="Pilsyk S."/>
            <person name="Malc E."/>
            <person name="Mieczkowski P."/>
            <person name="Kruszewska J.S."/>
            <person name="Biernat P."/>
            <person name="Pawlowska J."/>
        </authorList>
    </citation>
    <scope>NUCLEOTIDE SEQUENCE</scope>
    <source>
        <strain evidence="12">WA0000017839</strain>
    </source>
</reference>
<dbReference type="PANTHER" id="PTHR19241">
    <property type="entry name" value="ATP-BINDING CASSETTE TRANSPORTER"/>
    <property type="match status" value="1"/>
</dbReference>
<dbReference type="InterPro" id="IPR013525">
    <property type="entry name" value="ABC2_TM"/>
</dbReference>
<dbReference type="GO" id="GO:0140359">
    <property type="term" value="F:ABC-type transporter activity"/>
    <property type="evidence" value="ECO:0007669"/>
    <property type="project" value="InterPro"/>
</dbReference>
<dbReference type="Pfam" id="PF19055">
    <property type="entry name" value="ABC2_membrane_7"/>
    <property type="match status" value="1"/>
</dbReference>
<evidence type="ECO:0000313" key="12">
    <source>
        <dbReference type="EMBL" id="KAG2197666.1"/>
    </source>
</evidence>
<evidence type="ECO:0000256" key="1">
    <source>
        <dbReference type="ARBA" id="ARBA00004141"/>
    </source>
</evidence>
<keyword evidence="5" id="KW-0547">Nucleotide-binding</keyword>
<dbReference type="InterPro" id="IPR003439">
    <property type="entry name" value="ABC_transporter-like_ATP-bd"/>
</dbReference>
<organism evidence="12 13">
    <name type="scientific">Mucor saturninus</name>
    <dbReference type="NCBI Taxonomy" id="64648"/>
    <lineage>
        <taxon>Eukaryota</taxon>
        <taxon>Fungi</taxon>
        <taxon>Fungi incertae sedis</taxon>
        <taxon>Mucoromycota</taxon>
        <taxon>Mucoromycotina</taxon>
        <taxon>Mucoromycetes</taxon>
        <taxon>Mucorales</taxon>
        <taxon>Mucorineae</taxon>
        <taxon>Mucoraceae</taxon>
        <taxon>Mucor</taxon>
    </lineage>
</organism>
<feature type="region of interest" description="Disordered" evidence="9">
    <location>
        <begin position="1"/>
        <end position="63"/>
    </location>
</feature>
<evidence type="ECO:0000256" key="9">
    <source>
        <dbReference type="SAM" id="MobiDB-lite"/>
    </source>
</evidence>
<dbReference type="InterPro" id="IPR017871">
    <property type="entry name" value="ABC_transporter-like_CS"/>
</dbReference>
<gene>
    <name evidence="12" type="ORF">INT47_002373</name>
</gene>
<dbReference type="InterPro" id="IPR034001">
    <property type="entry name" value="ABCG_PDR_1"/>
</dbReference>
<dbReference type="GO" id="GO:0016020">
    <property type="term" value="C:membrane"/>
    <property type="evidence" value="ECO:0007669"/>
    <property type="project" value="UniProtKB-SubCell"/>
</dbReference>
<proteinExistence type="inferred from homology"/>
<feature type="transmembrane region" description="Helical" evidence="10">
    <location>
        <begin position="521"/>
        <end position="541"/>
    </location>
</feature>
<feature type="transmembrane region" description="Helical" evidence="10">
    <location>
        <begin position="1319"/>
        <end position="1341"/>
    </location>
</feature>
<evidence type="ECO:0000256" key="2">
    <source>
        <dbReference type="ARBA" id="ARBA00006012"/>
    </source>
</evidence>
<dbReference type="Pfam" id="PF06422">
    <property type="entry name" value="PDR_CDR"/>
    <property type="match status" value="2"/>
</dbReference>
<dbReference type="InterPro" id="IPR010929">
    <property type="entry name" value="PDR_CDR_ABC"/>
</dbReference>